<evidence type="ECO:0000256" key="14">
    <source>
        <dbReference type="SAM" id="MobiDB-lite"/>
    </source>
</evidence>
<evidence type="ECO:0000256" key="3">
    <source>
        <dbReference type="ARBA" id="ARBA00005680"/>
    </source>
</evidence>
<dbReference type="CDD" id="cd23433">
    <property type="entry name" value="beta-trefoil_Ricin_GALNT1-like"/>
    <property type="match status" value="1"/>
</dbReference>
<keyword evidence="5 13" id="KW-0430">Lectin</keyword>
<comment type="subcellular location">
    <subcellularLocation>
        <location evidence="2 13">Golgi apparatus membrane</location>
        <topology evidence="2 13">Single-pass type II membrane protein</topology>
    </subcellularLocation>
</comment>
<evidence type="ECO:0000313" key="17">
    <source>
        <dbReference type="Proteomes" id="UP001208570"/>
    </source>
</evidence>
<dbReference type="CDD" id="cd02510">
    <property type="entry name" value="pp-GalNAc-T"/>
    <property type="match status" value="1"/>
</dbReference>
<accession>A0AAD9N6J3</accession>
<keyword evidence="13" id="KW-0808">Transferase</keyword>
<keyword evidence="11" id="KW-0325">Glycoprotein</keyword>
<dbReference type="InterPro" id="IPR000772">
    <property type="entry name" value="Ricin_B_lectin"/>
</dbReference>
<evidence type="ECO:0000256" key="4">
    <source>
        <dbReference type="ARBA" id="ARBA00022692"/>
    </source>
</evidence>
<dbReference type="EC" id="2.4.1.-" evidence="13"/>
<dbReference type="GO" id="GO:0006493">
    <property type="term" value="P:protein O-linked glycosylation"/>
    <property type="evidence" value="ECO:0007669"/>
    <property type="project" value="TreeGrafter"/>
</dbReference>
<evidence type="ECO:0000256" key="6">
    <source>
        <dbReference type="ARBA" id="ARBA00022968"/>
    </source>
</evidence>
<dbReference type="PROSITE" id="PS50231">
    <property type="entry name" value="RICIN_B_LECTIN"/>
    <property type="match status" value="2"/>
</dbReference>
<evidence type="ECO:0000256" key="11">
    <source>
        <dbReference type="ARBA" id="ARBA00023180"/>
    </source>
</evidence>
<dbReference type="GO" id="GO:0004653">
    <property type="term" value="F:polypeptide N-acetylgalactosaminyltransferase activity"/>
    <property type="evidence" value="ECO:0007669"/>
    <property type="project" value="TreeGrafter"/>
</dbReference>
<keyword evidence="7" id="KW-1133">Transmembrane helix</keyword>
<proteinExistence type="inferred from homology"/>
<name>A0AAD9N6J3_9ANNE</name>
<dbReference type="EMBL" id="JAODUP010000161">
    <property type="protein sequence ID" value="KAK2158962.1"/>
    <property type="molecule type" value="Genomic_DNA"/>
</dbReference>
<evidence type="ECO:0000259" key="15">
    <source>
        <dbReference type="SMART" id="SM00458"/>
    </source>
</evidence>
<keyword evidence="13" id="KW-0328">Glycosyltransferase</keyword>
<evidence type="ECO:0000256" key="13">
    <source>
        <dbReference type="RuleBase" id="RU361242"/>
    </source>
</evidence>
<keyword evidence="12 13" id="KW-0464">Manganese</keyword>
<dbReference type="FunFam" id="3.90.550.10:FF:000053">
    <property type="entry name" value="Polypeptide N-acetylgalactosaminyltransferase"/>
    <property type="match status" value="1"/>
</dbReference>
<reference evidence="16" key="1">
    <citation type="journal article" date="2023" name="Mol. Biol. Evol.">
        <title>Third-Generation Sequencing Reveals the Adaptive Role of the Epigenome in Three Deep-Sea Polychaetes.</title>
        <authorList>
            <person name="Perez M."/>
            <person name="Aroh O."/>
            <person name="Sun Y."/>
            <person name="Lan Y."/>
            <person name="Juniper S.K."/>
            <person name="Young C.R."/>
            <person name="Angers B."/>
            <person name="Qian P.Y."/>
        </authorList>
    </citation>
    <scope>NUCLEOTIDE SEQUENCE</scope>
    <source>
        <strain evidence="16">P08H-3</strain>
    </source>
</reference>
<keyword evidence="4" id="KW-0812">Transmembrane</keyword>
<dbReference type="FunFam" id="1.10.8.460:FF:000001">
    <property type="entry name" value="Polypeptide N-acetylgalactosaminyltransferase"/>
    <property type="match status" value="1"/>
</dbReference>
<evidence type="ECO:0000256" key="12">
    <source>
        <dbReference type="ARBA" id="ARBA00023211"/>
    </source>
</evidence>
<evidence type="ECO:0000256" key="9">
    <source>
        <dbReference type="ARBA" id="ARBA00023136"/>
    </source>
</evidence>
<dbReference type="GO" id="GO:0030246">
    <property type="term" value="F:carbohydrate binding"/>
    <property type="evidence" value="ECO:0007669"/>
    <property type="project" value="UniProtKB-KW"/>
</dbReference>
<keyword evidence="6" id="KW-0735">Signal-anchor</keyword>
<evidence type="ECO:0000313" key="16">
    <source>
        <dbReference type="EMBL" id="KAK2158962.1"/>
    </source>
</evidence>
<comment type="pathway">
    <text evidence="13">Protein modification; protein glycosylation.</text>
</comment>
<dbReference type="Gene3D" id="3.90.550.10">
    <property type="entry name" value="Spore Coat Polysaccharide Biosynthesis Protein SpsA, Chain A"/>
    <property type="match status" value="1"/>
</dbReference>
<dbReference type="Pfam" id="PF00535">
    <property type="entry name" value="Glycos_transf_2"/>
    <property type="match status" value="1"/>
</dbReference>
<comment type="cofactor">
    <cofactor evidence="1 13">
        <name>Mn(2+)</name>
        <dbReference type="ChEBI" id="CHEBI:29035"/>
    </cofactor>
</comment>
<feature type="domain" description="Ricin B lectin" evidence="15">
    <location>
        <begin position="619"/>
        <end position="787"/>
    </location>
</feature>
<evidence type="ECO:0000256" key="7">
    <source>
        <dbReference type="ARBA" id="ARBA00022989"/>
    </source>
</evidence>
<keyword evidence="17" id="KW-1185">Reference proteome</keyword>
<dbReference type="Proteomes" id="UP001208570">
    <property type="component" value="Unassembled WGS sequence"/>
</dbReference>
<organism evidence="16 17">
    <name type="scientific">Paralvinella palmiformis</name>
    <dbReference type="NCBI Taxonomy" id="53620"/>
    <lineage>
        <taxon>Eukaryota</taxon>
        <taxon>Metazoa</taxon>
        <taxon>Spiralia</taxon>
        <taxon>Lophotrochozoa</taxon>
        <taxon>Annelida</taxon>
        <taxon>Polychaeta</taxon>
        <taxon>Sedentaria</taxon>
        <taxon>Canalipalpata</taxon>
        <taxon>Terebellida</taxon>
        <taxon>Terebelliformia</taxon>
        <taxon>Alvinellidae</taxon>
        <taxon>Paralvinella</taxon>
    </lineage>
</organism>
<dbReference type="AlphaFoldDB" id="A0AAD9N6J3"/>
<sequence>MTSPHQTMGKLHTTMTSPNHAIVNPHTTMTSPHRAIVNPHKTVANLQQTIVNPHKTVANLHQTIVNPHKTVANLHQTIVIPHKTVANLHQTIVNPHKTVANLHQTIVNPHKTVANLHQTIVNPHKTVANLHQTIVNPHKTVANLHQTIVNPHKTVTNLHQTIVNPHKTVANLHQTIVNPHKTVANLYQTIVNPHKTVANLHQTIVNPHKTVANLHQTIVNPHKTVANLHQTTVNHHKTVANLHQTIVNPHKTVANLHQTIVNPHKTVANLHQTIVNPHKTVANLHQTIVNPHTTMCKRKTYPVELLPTTSVVIVFHNEAWSTLLRTIHSIINRSPHNLLKEIILVDDASERDFLGQQLDDYVSKLYPPVYVERMGKRSGLIRARLRGAKRAKGKVITFLDAHCECTEGWLEPLLYEIHKEKKSVVCPIIDVISDDTFEYITGSDMTWGGFNWKLNFRWYPVPQREMERRGGDRSLPLKSPTMAGGLFAIDRDYFYELGSYDHGMDIWGGENLEMSFRVWMCGGQVLIGTCSRVGHVFRKVSPYTWPGGVAKILNHNTLRTVEVWMDEYKEFFYKINPGVRQTDYGDVAERRQLRENLKCKSFRWYLENIYPESQMPLDYYSLGEIRNKETGQCLDSMGRKAGEKVGMVGCHGMGGNQIFSYTKKRSFQTDDLCLDVSAMGGPVKLYQCHGLGGNQLWEYEHQVFAYTKKKAIMVDDVCLDLVSRRGPIKMIRCHGLGGNQMWEYDPKSQTIRHVNSNQCLDKPSPTERDTPSISVCNGSPSQQWLLSDLDWKKMSS</sequence>
<dbReference type="InterPro" id="IPR029044">
    <property type="entry name" value="Nucleotide-diphossugar_trans"/>
</dbReference>
<evidence type="ECO:0000256" key="8">
    <source>
        <dbReference type="ARBA" id="ARBA00023034"/>
    </source>
</evidence>
<dbReference type="InterPro" id="IPR045885">
    <property type="entry name" value="GalNAc-T"/>
</dbReference>
<evidence type="ECO:0000256" key="1">
    <source>
        <dbReference type="ARBA" id="ARBA00001936"/>
    </source>
</evidence>
<dbReference type="SUPFAM" id="SSF50370">
    <property type="entry name" value="Ricin B-like lectins"/>
    <property type="match status" value="2"/>
</dbReference>
<comment type="caution">
    <text evidence="16">The sequence shown here is derived from an EMBL/GenBank/DDBJ whole genome shotgun (WGS) entry which is preliminary data.</text>
</comment>
<dbReference type="Pfam" id="PF00652">
    <property type="entry name" value="Ricin_B_lectin"/>
    <property type="match status" value="1"/>
</dbReference>
<dbReference type="Gene3D" id="1.10.8.460">
    <property type="entry name" value="ppGaNTase-T1 linker domain-like"/>
    <property type="match status" value="1"/>
</dbReference>
<dbReference type="InterPro" id="IPR035992">
    <property type="entry name" value="Ricin_B-like_lectins"/>
</dbReference>
<keyword evidence="10 13" id="KW-1015">Disulfide bond</keyword>
<dbReference type="GO" id="GO:0000139">
    <property type="term" value="C:Golgi membrane"/>
    <property type="evidence" value="ECO:0007669"/>
    <property type="project" value="UniProtKB-SubCell"/>
</dbReference>
<dbReference type="PANTHER" id="PTHR11675">
    <property type="entry name" value="N-ACETYLGALACTOSAMINYLTRANSFERASE"/>
    <property type="match status" value="1"/>
</dbReference>
<keyword evidence="8 13" id="KW-0333">Golgi apparatus</keyword>
<dbReference type="Gene3D" id="2.80.10.50">
    <property type="match status" value="2"/>
</dbReference>
<evidence type="ECO:0000256" key="5">
    <source>
        <dbReference type="ARBA" id="ARBA00022734"/>
    </source>
</evidence>
<evidence type="ECO:0000256" key="10">
    <source>
        <dbReference type="ARBA" id="ARBA00023157"/>
    </source>
</evidence>
<dbReference type="SUPFAM" id="SSF53448">
    <property type="entry name" value="Nucleotide-diphospho-sugar transferases"/>
    <property type="match status" value="1"/>
</dbReference>
<dbReference type="InterPro" id="IPR001173">
    <property type="entry name" value="Glyco_trans_2-like"/>
</dbReference>
<evidence type="ECO:0000256" key="2">
    <source>
        <dbReference type="ARBA" id="ARBA00004323"/>
    </source>
</evidence>
<feature type="region of interest" description="Disordered" evidence="14">
    <location>
        <begin position="1"/>
        <end position="20"/>
    </location>
</feature>
<dbReference type="SMART" id="SM00458">
    <property type="entry name" value="RICIN"/>
    <property type="match status" value="1"/>
</dbReference>
<comment type="similarity">
    <text evidence="3 13">Belongs to the glycosyltransferase 2 family. GalNAc-T subfamily.</text>
</comment>
<gene>
    <name evidence="16" type="ORF">LSH36_161g08002</name>
</gene>
<keyword evidence="9" id="KW-0472">Membrane</keyword>
<dbReference type="PANTHER" id="PTHR11675:SF101">
    <property type="entry name" value="POLYPEPTIDE N-ACETYLGALACTOSAMINYLTRANSFERASE 5"/>
    <property type="match status" value="1"/>
</dbReference>
<protein>
    <recommendedName>
        <fullName evidence="13">Polypeptide N-acetylgalactosaminyltransferase</fullName>
        <ecNumber evidence="13">2.4.1.-</ecNumber>
    </recommendedName>
    <alternativeName>
        <fullName evidence="13">Protein-UDP acetylgalactosaminyltransferase</fullName>
    </alternativeName>
</protein>